<keyword evidence="3" id="KW-1185">Reference proteome</keyword>
<dbReference type="Proteomes" id="UP000298061">
    <property type="component" value="Unassembled WGS sequence"/>
</dbReference>
<feature type="domain" description="Beta-lactamase-related" evidence="1">
    <location>
        <begin position="24"/>
        <end position="133"/>
    </location>
</feature>
<evidence type="ECO:0000313" key="3">
    <source>
        <dbReference type="Proteomes" id="UP000298061"/>
    </source>
</evidence>
<protein>
    <recommendedName>
        <fullName evidence="1">Beta-lactamase-related domain-containing protein</fullName>
    </recommendedName>
</protein>
<evidence type="ECO:0000259" key="1">
    <source>
        <dbReference type="Pfam" id="PF00144"/>
    </source>
</evidence>
<sequence>MGILIDDYARGRNTTPLPAGVTTFDWDTKIKALLPEDWAVMDEWTNEKASLKNVLSHVSGLPRHDFSYAPNDTIPDAVRKLQHLRPTFELREKWFYNNMMYMLGAQLITTYTGSYSRFVDERIWKLLNTTYTTYS</sequence>
<proteinExistence type="predicted"/>
<reference evidence="2 3" key="1">
    <citation type="submission" date="2019-02" db="EMBL/GenBank/DDBJ databases">
        <title>Genome sequencing of the rare red list fungi Hericium alpestre (H. flagellum).</title>
        <authorList>
            <person name="Buettner E."/>
            <person name="Kellner H."/>
        </authorList>
    </citation>
    <scope>NUCLEOTIDE SEQUENCE [LARGE SCALE GENOMIC DNA]</scope>
    <source>
        <strain evidence="2 3">DSM 108284</strain>
    </source>
</reference>
<dbReference type="InterPro" id="IPR001466">
    <property type="entry name" value="Beta-lactam-related"/>
</dbReference>
<dbReference type="SUPFAM" id="SSF56601">
    <property type="entry name" value="beta-lactamase/transpeptidase-like"/>
    <property type="match status" value="1"/>
</dbReference>
<evidence type="ECO:0000313" key="2">
    <source>
        <dbReference type="EMBL" id="TFY81753.1"/>
    </source>
</evidence>
<accession>A0A4Z0A5Y0</accession>
<dbReference type="EMBL" id="SFCI01000177">
    <property type="protein sequence ID" value="TFY81753.1"/>
    <property type="molecule type" value="Genomic_DNA"/>
</dbReference>
<dbReference type="InterPro" id="IPR012338">
    <property type="entry name" value="Beta-lactam/transpept-like"/>
</dbReference>
<dbReference type="Gene3D" id="3.40.710.10">
    <property type="entry name" value="DD-peptidase/beta-lactamase superfamily"/>
    <property type="match status" value="1"/>
</dbReference>
<dbReference type="Pfam" id="PF00144">
    <property type="entry name" value="Beta-lactamase"/>
    <property type="match status" value="1"/>
</dbReference>
<comment type="caution">
    <text evidence="2">The sequence shown here is derived from an EMBL/GenBank/DDBJ whole genome shotgun (WGS) entry which is preliminary data.</text>
</comment>
<name>A0A4Z0A5Y0_9AGAM</name>
<gene>
    <name evidence="2" type="ORF">EWM64_g2259</name>
</gene>
<dbReference type="AlphaFoldDB" id="A0A4Z0A5Y0"/>
<dbReference type="OrthoDB" id="5946976at2759"/>
<organism evidence="2 3">
    <name type="scientific">Hericium alpestre</name>
    <dbReference type="NCBI Taxonomy" id="135208"/>
    <lineage>
        <taxon>Eukaryota</taxon>
        <taxon>Fungi</taxon>
        <taxon>Dikarya</taxon>
        <taxon>Basidiomycota</taxon>
        <taxon>Agaricomycotina</taxon>
        <taxon>Agaricomycetes</taxon>
        <taxon>Russulales</taxon>
        <taxon>Hericiaceae</taxon>
        <taxon>Hericium</taxon>
    </lineage>
</organism>
<dbReference type="STRING" id="135208.A0A4Z0A5Y0"/>